<dbReference type="AlphaFoldDB" id="A0A3M7QIJ3"/>
<evidence type="ECO:0000313" key="1">
    <source>
        <dbReference type="EMBL" id="RNA11277.1"/>
    </source>
</evidence>
<name>A0A3M7QIJ3_BRAPC</name>
<accession>A0A3M7QIJ3</accession>
<reference evidence="1 2" key="1">
    <citation type="journal article" date="2018" name="Sci. Rep.">
        <title>Genomic signatures of local adaptation to the degree of environmental predictability in rotifers.</title>
        <authorList>
            <person name="Franch-Gras L."/>
            <person name="Hahn C."/>
            <person name="Garcia-Roger E.M."/>
            <person name="Carmona M.J."/>
            <person name="Serra M."/>
            <person name="Gomez A."/>
        </authorList>
    </citation>
    <scope>NUCLEOTIDE SEQUENCE [LARGE SCALE GENOMIC DNA]</scope>
    <source>
        <strain evidence="1">HYR1</strain>
    </source>
</reference>
<comment type="caution">
    <text evidence="1">The sequence shown here is derived from an EMBL/GenBank/DDBJ whole genome shotgun (WGS) entry which is preliminary data.</text>
</comment>
<organism evidence="1 2">
    <name type="scientific">Brachionus plicatilis</name>
    <name type="common">Marine rotifer</name>
    <name type="synonym">Brachionus muelleri</name>
    <dbReference type="NCBI Taxonomy" id="10195"/>
    <lineage>
        <taxon>Eukaryota</taxon>
        <taxon>Metazoa</taxon>
        <taxon>Spiralia</taxon>
        <taxon>Gnathifera</taxon>
        <taxon>Rotifera</taxon>
        <taxon>Eurotatoria</taxon>
        <taxon>Monogononta</taxon>
        <taxon>Pseudotrocha</taxon>
        <taxon>Ploima</taxon>
        <taxon>Brachionidae</taxon>
        <taxon>Brachionus</taxon>
    </lineage>
</organism>
<dbReference type="Proteomes" id="UP000276133">
    <property type="component" value="Unassembled WGS sequence"/>
</dbReference>
<gene>
    <name evidence="1" type="ORF">BpHYR1_014836</name>
</gene>
<proteinExistence type="predicted"/>
<dbReference type="EMBL" id="REGN01005999">
    <property type="protein sequence ID" value="RNA11277.1"/>
    <property type="molecule type" value="Genomic_DNA"/>
</dbReference>
<keyword evidence="2" id="KW-1185">Reference proteome</keyword>
<evidence type="ECO:0000313" key="2">
    <source>
        <dbReference type="Proteomes" id="UP000276133"/>
    </source>
</evidence>
<protein>
    <submittedName>
        <fullName evidence="1">Uncharacterized protein</fullName>
    </submittedName>
</protein>
<sequence>MPIYFQTVAEKRKKKQDIKSVLMEKSLSFEKHDKCASKRNKNSFSFIVMLINIQLNSMDLHLNNLKFQRDKKEKKPIFNFHEKPNFLGPNSGPFIKALCEKFNRIRVGTLIYE</sequence>